<dbReference type="Proteomes" id="UP000253370">
    <property type="component" value="Unassembled WGS sequence"/>
</dbReference>
<evidence type="ECO:0000256" key="2">
    <source>
        <dbReference type="ARBA" id="ARBA00023125"/>
    </source>
</evidence>
<proteinExistence type="predicted"/>
<name>A0A365UDC3_9RHOB</name>
<dbReference type="InterPro" id="IPR011711">
    <property type="entry name" value="GntR_C"/>
</dbReference>
<dbReference type="AlphaFoldDB" id="A0A365UDC3"/>
<keyword evidence="6" id="KW-1185">Reference proteome</keyword>
<keyword evidence="1" id="KW-0805">Transcription regulation</keyword>
<accession>A0A365UDC3</accession>
<evidence type="ECO:0000256" key="3">
    <source>
        <dbReference type="ARBA" id="ARBA00023163"/>
    </source>
</evidence>
<dbReference type="GO" id="GO:0003677">
    <property type="term" value="F:DNA binding"/>
    <property type="evidence" value="ECO:0007669"/>
    <property type="project" value="UniProtKB-KW"/>
</dbReference>
<dbReference type="EMBL" id="QNTQ01000001">
    <property type="protein sequence ID" value="RBI87538.1"/>
    <property type="molecule type" value="Genomic_DNA"/>
</dbReference>
<dbReference type="Pfam" id="PF07729">
    <property type="entry name" value="FCD"/>
    <property type="match status" value="1"/>
</dbReference>
<feature type="domain" description="HTH gntR-type" evidence="4">
    <location>
        <begin position="71"/>
        <end position="138"/>
    </location>
</feature>
<keyword evidence="2" id="KW-0238">DNA-binding</keyword>
<organism evidence="5 6">
    <name type="scientific">Rhodosalinus halophilus</name>
    <dbReference type="NCBI Taxonomy" id="2259333"/>
    <lineage>
        <taxon>Bacteria</taxon>
        <taxon>Pseudomonadati</taxon>
        <taxon>Pseudomonadota</taxon>
        <taxon>Alphaproteobacteria</taxon>
        <taxon>Rhodobacterales</taxon>
        <taxon>Paracoccaceae</taxon>
        <taxon>Rhodosalinus</taxon>
    </lineage>
</organism>
<evidence type="ECO:0000259" key="4">
    <source>
        <dbReference type="PROSITE" id="PS50949"/>
    </source>
</evidence>
<evidence type="ECO:0000256" key="1">
    <source>
        <dbReference type="ARBA" id="ARBA00023015"/>
    </source>
</evidence>
<dbReference type="PROSITE" id="PS50949">
    <property type="entry name" value="HTH_GNTR"/>
    <property type="match status" value="1"/>
</dbReference>
<dbReference type="SUPFAM" id="SSF46785">
    <property type="entry name" value="Winged helix' DNA-binding domain"/>
    <property type="match status" value="1"/>
</dbReference>
<dbReference type="InterPro" id="IPR008920">
    <property type="entry name" value="TF_FadR/GntR_C"/>
</dbReference>
<dbReference type="InterPro" id="IPR000524">
    <property type="entry name" value="Tscrpt_reg_HTH_GntR"/>
</dbReference>
<dbReference type="Gene3D" id="1.20.120.530">
    <property type="entry name" value="GntR ligand-binding domain-like"/>
    <property type="match status" value="1"/>
</dbReference>
<sequence length="317" mass="35377">MRNDSRTPRKAVSLFALEGGMRKPDFDHGFSSGRILHPQSGGCSRQKAARDAQIKLDRTDFIQYRDAMLANNEPRTPYDRLRQDILNGVFAPGDPLRLSALSARYKVSATPLREALSRLEEKRLVEASRNKGWRVAAVSLGQLEDIAAARRALERALLADSIRRGDVAWEAELVAAHHRLAQTPPPESPHADARRAGWIAAHDGFHRALLAAALSDRLRGFWAETLDQLQRYHDALLYRPGTLGRQHRPPGPEDFARLLAEVHSVEHHGLLKEAALSRDVESALRLLDEHVGHTLAVYRSVAGVPEGTDHQQERTTE</sequence>
<dbReference type="GO" id="GO:0003700">
    <property type="term" value="F:DNA-binding transcription factor activity"/>
    <property type="evidence" value="ECO:0007669"/>
    <property type="project" value="InterPro"/>
</dbReference>
<dbReference type="SUPFAM" id="SSF48008">
    <property type="entry name" value="GntR ligand-binding domain-like"/>
    <property type="match status" value="1"/>
</dbReference>
<dbReference type="SMART" id="SM00895">
    <property type="entry name" value="FCD"/>
    <property type="match status" value="1"/>
</dbReference>
<keyword evidence="3" id="KW-0804">Transcription</keyword>
<dbReference type="Pfam" id="PF00392">
    <property type="entry name" value="GntR"/>
    <property type="match status" value="1"/>
</dbReference>
<gene>
    <name evidence="5" type="ORF">DRV85_00990</name>
</gene>
<protein>
    <submittedName>
        <fullName evidence="5">GntR family transcriptional regulator</fullName>
    </submittedName>
</protein>
<evidence type="ECO:0000313" key="5">
    <source>
        <dbReference type="EMBL" id="RBI87538.1"/>
    </source>
</evidence>
<dbReference type="Gene3D" id="1.10.10.10">
    <property type="entry name" value="Winged helix-like DNA-binding domain superfamily/Winged helix DNA-binding domain"/>
    <property type="match status" value="1"/>
</dbReference>
<reference evidence="5 6" key="1">
    <citation type="submission" date="2018-07" db="EMBL/GenBank/DDBJ databases">
        <title>Rhodosalinus sp. strain E84T genomic sequence and assembly.</title>
        <authorList>
            <person name="Liu Z.-W."/>
            <person name="Lu D.-C."/>
        </authorList>
    </citation>
    <scope>NUCLEOTIDE SEQUENCE [LARGE SCALE GENOMIC DNA]</scope>
    <source>
        <strain evidence="5 6">E84</strain>
    </source>
</reference>
<dbReference type="SMART" id="SM00345">
    <property type="entry name" value="HTH_GNTR"/>
    <property type="match status" value="1"/>
</dbReference>
<dbReference type="CDD" id="cd07377">
    <property type="entry name" value="WHTH_GntR"/>
    <property type="match status" value="1"/>
</dbReference>
<evidence type="ECO:0000313" key="6">
    <source>
        <dbReference type="Proteomes" id="UP000253370"/>
    </source>
</evidence>
<dbReference type="InterPro" id="IPR036390">
    <property type="entry name" value="WH_DNA-bd_sf"/>
</dbReference>
<comment type="caution">
    <text evidence="5">The sequence shown here is derived from an EMBL/GenBank/DDBJ whole genome shotgun (WGS) entry which is preliminary data.</text>
</comment>
<dbReference type="PANTHER" id="PTHR43537">
    <property type="entry name" value="TRANSCRIPTIONAL REGULATOR, GNTR FAMILY"/>
    <property type="match status" value="1"/>
</dbReference>
<dbReference type="InterPro" id="IPR036388">
    <property type="entry name" value="WH-like_DNA-bd_sf"/>
</dbReference>
<dbReference type="PANTHER" id="PTHR43537:SF20">
    <property type="entry name" value="HTH-TYPE TRANSCRIPTIONAL REPRESSOR GLAR"/>
    <property type="match status" value="1"/>
</dbReference>